<gene>
    <name evidence="1" type="ORF">H8R02_07335</name>
</gene>
<comment type="caution">
    <text evidence="1">The sequence shown here is derived from an EMBL/GenBank/DDBJ whole genome shotgun (WGS) entry which is preliminary data.</text>
</comment>
<protein>
    <submittedName>
        <fullName evidence="1">Uncharacterized protein</fullName>
    </submittedName>
</protein>
<keyword evidence="2" id="KW-1185">Reference proteome</keyword>
<dbReference type="RefSeq" id="WP_187080733.1">
    <property type="nucleotide sequence ID" value="NZ_JACORU010000002.1"/>
</dbReference>
<dbReference type="EMBL" id="JACORU010000002">
    <property type="protein sequence ID" value="MBC5764255.1"/>
    <property type="molecule type" value="Genomic_DNA"/>
</dbReference>
<name>A0A923S1G2_9BURK</name>
<organism evidence="1 2">
    <name type="scientific">Ramlibacter albus</name>
    <dbReference type="NCBI Taxonomy" id="2079448"/>
    <lineage>
        <taxon>Bacteria</taxon>
        <taxon>Pseudomonadati</taxon>
        <taxon>Pseudomonadota</taxon>
        <taxon>Betaproteobacteria</taxon>
        <taxon>Burkholderiales</taxon>
        <taxon>Comamonadaceae</taxon>
        <taxon>Ramlibacter</taxon>
    </lineage>
</organism>
<evidence type="ECO:0000313" key="1">
    <source>
        <dbReference type="EMBL" id="MBC5764255.1"/>
    </source>
</evidence>
<evidence type="ECO:0000313" key="2">
    <source>
        <dbReference type="Proteomes" id="UP000596827"/>
    </source>
</evidence>
<accession>A0A923S1G2</accession>
<dbReference type="AlphaFoldDB" id="A0A923S1G2"/>
<proteinExistence type="predicted"/>
<sequence length="110" mass="12356">MEKVWGPVDGFYITAYAIPVADGERFCSYAKVCVERPDSYWDANPLFKLFAGEDHDTEVAALAYARLAAEAQIERIPSRERALLGFAMFNESHEVVFPLARQIARRAATV</sequence>
<dbReference type="Proteomes" id="UP000596827">
    <property type="component" value="Unassembled WGS sequence"/>
</dbReference>
<reference evidence="1" key="1">
    <citation type="submission" date="2020-08" db="EMBL/GenBank/DDBJ databases">
        <title>Ramlibacter sp. GTP1 16S ribosomal RNA gene genome sequencing and assembly.</title>
        <authorList>
            <person name="Kang M."/>
        </authorList>
    </citation>
    <scope>NUCLEOTIDE SEQUENCE</scope>
    <source>
        <strain evidence="1">GTP1</strain>
    </source>
</reference>